<dbReference type="EMBL" id="QZAL01000144">
    <property type="protein sequence ID" value="THW36103.1"/>
    <property type="molecule type" value="Genomic_DNA"/>
</dbReference>
<evidence type="ECO:0008006" key="4">
    <source>
        <dbReference type="Google" id="ProtNLM"/>
    </source>
</evidence>
<accession>A0A4S8X995</accession>
<reference evidence="2 3" key="1">
    <citation type="submission" date="2018-10" db="EMBL/GenBank/DDBJ databases">
        <title>Fifty Aureobasidium pullulans genomes reveal a recombining polyextremotolerant generalist.</title>
        <authorList>
            <person name="Gostincar C."/>
            <person name="Turk M."/>
            <person name="Zajc J."/>
            <person name="Gunde-Cimerman N."/>
        </authorList>
    </citation>
    <scope>NUCLEOTIDE SEQUENCE [LARGE SCALE GENOMIC DNA]</scope>
    <source>
        <strain evidence="2 3">EXF-11013</strain>
    </source>
</reference>
<comment type="caution">
    <text evidence="2">The sequence shown here is derived from an EMBL/GenBank/DDBJ whole genome shotgun (WGS) entry which is preliminary data.</text>
</comment>
<protein>
    <recommendedName>
        <fullName evidence="4">F-box domain-containing protein</fullName>
    </recommendedName>
</protein>
<gene>
    <name evidence="2" type="ORF">D6D22_07823</name>
</gene>
<feature type="region of interest" description="Disordered" evidence="1">
    <location>
        <begin position="431"/>
        <end position="461"/>
    </location>
</feature>
<evidence type="ECO:0000313" key="2">
    <source>
        <dbReference type="EMBL" id="THW36103.1"/>
    </source>
</evidence>
<evidence type="ECO:0000313" key="3">
    <source>
        <dbReference type="Proteomes" id="UP000310687"/>
    </source>
</evidence>
<evidence type="ECO:0000256" key="1">
    <source>
        <dbReference type="SAM" id="MobiDB-lite"/>
    </source>
</evidence>
<dbReference type="AlphaFoldDB" id="A0A4S8X995"/>
<sequence>MANNPPRALPLEVLSMIFEYLEKPDIQNIRLSNREFLALGDPVFGRNFLAHVRFMLSTHSLQALLDLTSHAIFAKTVQSINFSSRQLFPLFPDTLGSDFDAPFFHATHFDHQGLKKRVRAHRTCLKEQNDVAGHHVLLVKIWSNLVLTNFGQHNVRLGVFASDDEKEPFSKKAYGYDKAYGDLYSLDNYHWSQEPIPTLKTLIHAIPTGLWVPNFEFDVYTNDLVQSRGFQTRATWAGVELYTRMQTNNVHSDFRFQYRITDERDQVHHMRFALARQRFEYIAASKLYTWGTIFGNIVGDSRILDRMLKTVNIRELRLENCAASPGVLGRFLFYHRKTLVHLDLSHFQLEYTDYYSTAVTLRFLRFLKDKLHLECLVMEDWKEYLGYSGVMAPPLQQRSFMFEGVVCWRNKEEVQYGLSHFISWYESTFSQTEEDPDGEPWFFGDDEDLSDWDDWTDDEDE</sequence>
<organism evidence="2 3">
    <name type="scientific">Aureobasidium pullulans</name>
    <name type="common">Black yeast</name>
    <name type="synonym">Pullularia pullulans</name>
    <dbReference type="NCBI Taxonomy" id="5580"/>
    <lineage>
        <taxon>Eukaryota</taxon>
        <taxon>Fungi</taxon>
        <taxon>Dikarya</taxon>
        <taxon>Ascomycota</taxon>
        <taxon>Pezizomycotina</taxon>
        <taxon>Dothideomycetes</taxon>
        <taxon>Dothideomycetidae</taxon>
        <taxon>Dothideales</taxon>
        <taxon>Saccotheciaceae</taxon>
        <taxon>Aureobasidium</taxon>
    </lineage>
</organism>
<feature type="compositionally biased region" description="Acidic residues" evidence="1">
    <location>
        <begin position="432"/>
        <end position="461"/>
    </location>
</feature>
<name>A0A4S8X995_AURPU</name>
<dbReference type="Proteomes" id="UP000310687">
    <property type="component" value="Unassembled WGS sequence"/>
</dbReference>
<proteinExistence type="predicted"/>